<comment type="caution">
    <text evidence="2">The sequence shown here is derived from an EMBL/GenBank/DDBJ whole genome shotgun (WGS) entry which is preliminary data.</text>
</comment>
<dbReference type="RefSeq" id="WP_105418369.1">
    <property type="nucleotide sequence ID" value="NZ_PUIO01000033.1"/>
</dbReference>
<dbReference type="Proteomes" id="UP000239290">
    <property type="component" value="Unassembled WGS sequence"/>
</dbReference>
<evidence type="ECO:0000313" key="2">
    <source>
        <dbReference type="EMBL" id="PQP21947.1"/>
    </source>
</evidence>
<accession>A0A2S8J4Q1</accession>
<gene>
    <name evidence="2" type="ORF">C5613_24730</name>
</gene>
<dbReference type="EMBL" id="PUIO01000033">
    <property type="protein sequence ID" value="PQP21947.1"/>
    <property type="molecule type" value="Genomic_DNA"/>
</dbReference>
<feature type="region of interest" description="Disordered" evidence="1">
    <location>
        <begin position="1"/>
        <end position="22"/>
    </location>
</feature>
<evidence type="ECO:0000256" key="1">
    <source>
        <dbReference type="SAM" id="MobiDB-lite"/>
    </source>
</evidence>
<protein>
    <submittedName>
        <fullName evidence="2">Uncharacterized protein</fullName>
    </submittedName>
</protein>
<dbReference type="AlphaFoldDB" id="A0A2S8J4Q1"/>
<name>A0A2S8J4Q1_RHOOP</name>
<organism evidence="2 3">
    <name type="scientific">Rhodococcus opacus</name>
    <name type="common">Nocardia opaca</name>
    <dbReference type="NCBI Taxonomy" id="37919"/>
    <lineage>
        <taxon>Bacteria</taxon>
        <taxon>Bacillati</taxon>
        <taxon>Actinomycetota</taxon>
        <taxon>Actinomycetes</taxon>
        <taxon>Mycobacteriales</taxon>
        <taxon>Nocardiaceae</taxon>
        <taxon>Rhodococcus</taxon>
    </lineage>
</organism>
<proteinExistence type="predicted"/>
<sequence>MITSPQTPHSVDPGDSWPDAVTDDGLARIRTARERAVGWLTEHVADDGTPSGAELGMGWWRGPWALALGGAPDTASALLGWAERTALTDEGDLREGPYGGGGASSPVYFLSALAIGGWLLGRYDLAGVINRQMDHFTDPASGGAYEHRDFAADPQQDVLKTGQLGISSLVCGRREHSERIYRWLRRQWEAQPEPGCLYSSWRGDGIVTDVSGMQRWLYVADYSKERQTYFNPGIAAAFLAGYAQQTQDRAALDLARSYLSLNVEGTPAQFDDPGQVQICKFGWGAASVLAADPASGMLPWTVRMGEWFVRRQAADGSWAPSAFLVAQPTVVDLFQKTSEHLMELIYIEIALQASAAARG</sequence>
<reference evidence="3" key="1">
    <citation type="submission" date="2018-02" db="EMBL/GenBank/DDBJ databases">
        <title>Draft genome sequencing of Rhodococcus opacus KU647198.</title>
        <authorList>
            <person name="Zheng B.-X."/>
        </authorList>
    </citation>
    <scope>NUCLEOTIDE SEQUENCE [LARGE SCALE GENOMIC DNA]</scope>
    <source>
        <strain evidence="3">04-OD7</strain>
    </source>
</reference>
<evidence type="ECO:0000313" key="3">
    <source>
        <dbReference type="Proteomes" id="UP000239290"/>
    </source>
</evidence>